<dbReference type="CDD" id="cd00590">
    <property type="entry name" value="RRM_SF"/>
    <property type="match status" value="1"/>
</dbReference>
<evidence type="ECO:0000313" key="5">
    <source>
        <dbReference type="Proteomes" id="UP000324800"/>
    </source>
</evidence>
<protein>
    <recommendedName>
        <fullName evidence="3">RRM domain-containing protein</fullName>
    </recommendedName>
</protein>
<dbReference type="AlphaFoldDB" id="A0A5J4WJR0"/>
<evidence type="ECO:0000313" key="4">
    <source>
        <dbReference type="EMBL" id="KAA6394772.1"/>
    </source>
</evidence>
<dbReference type="Gene3D" id="3.30.70.330">
    <property type="match status" value="1"/>
</dbReference>
<sequence length="391" mass="44728">MTTPAKLFIGDLNFKTTEETIRNLFETVGTVNNVKIPKKNGKQLEYGFIEMADVESAKRALSQLDGHELNGRRIKRDPNSQHDLGTRIPELIILIMKERIFQIIHLNCPPEINCQQCINVPQSPTLIELKSATFQTLNDVSKYNQGFKGMLQKDLNFVLHLTHILIWFASQYQFIKETNSQEQNNQQLQESSSSLSLIASSLNLLSNLIRDNDNIRQTVIKTANFLYSLTTLTMCQLGIHFNQQYDLQAFTIRISSRSCLCSIRSNGDASDHTELANAGYYNALIFAFSTAGGVGEEQDEEIGWNLDYIFKFLRSLNLGTHSLPHQLIPLLFKRIFEQVEEEGGNEEVDSQLINRGYGQSRNSMEYMASRTRGAILNFYIDLSTREPRWYY</sequence>
<keyword evidence="1 2" id="KW-0694">RNA-binding</keyword>
<dbReference type="OrthoDB" id="439808at2759"/>
<dbReference type="InterPro" id="IPR000504">
    <property type="entry name" value="RRM_dom"/>
</dbReference>
<name>A0A5J4WJR0_9EUKA</name>
<dbReference type="InterPro" id="IPR035979">
    <property type="entry name" value="RBD_domain_sf"/>
</dbReference>
<proteinExistence type="predicted"/>
<dbReference type="InterPro" id="IPR050502">
    <property type="entry name" value="Euk_RNA-bind_prot"/>
</dbReference>
<dbReference type="Proteomes" id="UP000324800">
    <property type="component" value="Unassembled WGS sequence"/>
</dbReference>
<evidence type="ECO:0000256" key="1">
    <source>
        <dbReference type="ARBA" id="ARBA00022884"/>
    </source>
</evidence>
<accession>A0A5J4WJR0</accession>
<dbReference type="EMBL" id="SNRW01001853">
    <property type="protein sequence ID" value="KAA6394772.1"/>
    <property type="molecule type" value="Genomic_DNA"/>
</dbReference>
<dbReference type="PANTHER" id="PTHR48025">
    <property type="entry name" value="OS02G0815200 PROTEIN"/>
    <property type="match status" value="1"/>
</dbReference>
<dbReference type="InterPro" id="IPR012677">
    <property type="entry name" value="Nucleotide-bd_a/b_plait_sf"/>
</dbReference>
<dbReference type="SUPFAM" id="SSF54928">
    <property type="entry name" value="RNA-binding domain, RBD"/>
    <property type="match status" value="1"/>
</dbReference>
<dbReference type="SMART" id="SM00360">
    <property type="entry name" value="RRM"/>
    <property type="match status" value="1"/>
</dbReference>
<evidence type="ECO:0000259" key="3">
    <source>
        <dbReference type="PROSITE" id="PS50102"/>
    </source>
</evidence>
<dbReference type="PANTHER" id="PTHR48025:SF1">
    <property type="entry name" value="RRM DOMAIN-CONTAINING PROTEIN"/>
    <property type="match status" value="1"/>
</dbReference>
<gene>
    <name evidence="4" type="ORF">EZS28_009701</name>
</gene>
<dbReference type="GO" id="GO:0003729">
    <property type="term" value="F:mRNA binding"/>
    <property type="evidence" value="ECO:0007669"/>
    <property type="project" value="TreeGrafter"/>
</dbReference>
<feature type="domain" description="RRM" evidence="3">
    <location>
        <begin position="5"/>
        <end position="81"/>
    </location>
</feature>
<organism evidence="4 5">
    <name type="scientific">Streblomastix strix</name>
    <dbReference type="NCBI Taxonomy" id="222440"/>
    <lineage>
        <taxon>Eukaryota</taxon>
        <taxon>Metamonada</taxon>
        <taxon>Preaxostyla</taxon>
        <taxon>Oxymonadida</taxon>
        <taxon>Streblomastigidae</taxon>
        <taxon>Streblomastix</taxon>
    </lineage>
</organism>
<dbReference type="PROSITE" id="PS50102">
    <property type="entry name" value="RRM"/>
    <property type="match status" value="1"/>
</dbReference>
<dbReference type="Pfam" id="PF00076">
    <property type="entry name" value="RRM_1"/>
    <property type="match status" value="1"/>
</dbReference>
<comment type="caution">
    <text evidence="4">The sequence shown here is derived from an EMBL/GenBank/DDBJ whole genome shotgun (WGS) entry which is preliminary data.</text>
</comment>
<reference evidence="4 5" key="1">
    <citation type="submission" date="2019-03" db="EMBL/GenBank/DDBJ databases">
        <title>Single cell metagenomics reveals metabolic interactions within the superorganism composed of flagellate Streblomastix strix and complex community of Bacteroidetes bacteria on its surface.</title>
        <authorList>
            <person name="Treitli S.C."/>
            <person name="Kolisko M."/>
            <person name="Husnik F."/>
            <person name="Keeling P."/>
            <person name="Hampl V."/>
        </authorList>
    </citation>
    <scope>NUCLEOTIDE SEQUENCE [LARGE SCALE GENOMIC DNA]</scope>
    <source>
        <strain evidence="4">ST1C</strain>
    </source>
</reference>
<evidence type="ECO:0000256" key="2">
    <source>
        <dbReference type="PROSITE-ProRule" id="PRU00176"/>
    </source>
</evidence>